<keyword evidence="6" id="KW-1185">Reference proteome</keyword>
<sequence>MSDHKVSEDKKSEEFDVVVVGGGAAGLSGALTLARARRSVVVIDSGEPRNAPAAGAHGLLSRDGVSPLELLRIGREEVAGYGGQVVSDVAVSARRVAGGFVVEAGSGRRFRARRLLVTTGLVDEVPEVPGLRERWGRDVLHCPYCHGWEVRDAPIGVLGGSPLSVHQALLFRQWSAQVTLFLHTGAELAEDEWERLAARGIAVVDGEVTGLAVVEDRLAGVRLASGRRVPVEALAVATRMVARGEVLAGLGLSAVEHPMGVGTYVPSDASGLTEVAGVWAAGNVTDLLANVPVAQAAGFQAAAAINADLVAEDTDAALARRRSAAAPEAASEAASEAGSGGVFGPAGEAEVCARVLGERRHGLERLPRSQGPAQP</sequence>
<dbReference type="Pfam" id="PF07992">
    <property type="entry name" value="Pyr_redox_2"/>
    <property type="match status" value="1"/>
</dbReference>
<dbReference type="PRINTS" id="PR00469">
    <property type="entry name" value="PNDRDTASEII"/>
</dbReference>
<proteinExistence type="predicted"/>
<dbReference type="PRINTS" id="PR00368">
    <property type="entry name" value="FADPNR"/>
</dbReference>
<feature type="domain" description="FAD/NAD(P)-binding" evidence="4">
    <location>
        <begin position="15"/>
        <end position="298"/>
    </location>
</feature>
<dbReference type="Proteomes" id="UP001620295">
    <property type="component" value="Unassembled WGS sequence"/>
</dbReference>
<evidence type="ECO:0000256" key="3">
    <source>
        <dbReference type="ARBA" id="ARBA00048132"/>
    </source>
</evidence>
<evidence type="ECO:0000256" key="2">
    <source>
        <dbReference type="ARBA" id="ARBA00023002"/>
    </source>
</evidence>
<dbReference type="InterPro" id="IPR036188">
    <property type="entry name" value="FAD/NAD-bd_sf"/>
</dbReference>
<keyword evidence="1" id="KW-0285">Flavoprotein</keyword>
<dbReference type="InterPro" id="IPR023753">
    <property type="entry name" value="FAD/NAD-binding_dom"/>
</dbReference>
<organism evidence="5 6">
    <name type="scientific">Streptomyces milbemycinicus</name>
    <dbReference type="NCBI Taxonomy" id="476552"/>
    <lineage>
        <taxon>Bacteria</taxon>
        <taxon>Bacillati</taxon>
        <taxon>Actinomycetota</taxon>
        <taxon>Actinomycetes</taxon>
        <taxon>Kitasatosporales</taxon>
        <taxon>Streptomycetaceae</taxon>
        <taxon>Streptomyces</taxon>
    </lineage>
</organism>
<comment type="caution">
    <text evidence="5">The sequence shown here is derived from an EMBL/GenBank/DDBJ whole genome shotgun (WGS) entry which is preliminary data.</text>
</comment>
<evidence type="ECO:0000313" key="5">
    <source>
        <dbReference type="EMBL" id="MFK4268901.1"/>
    </source>
</evidence>
<dbReference type="SUPFAM" id="SSF51905">
    <property type="entry name" value="FAD/NAD(P)-binding domain"/>
    <property type="match status" value="1"/>
</dbReference>
<dbReference type="EMBL" id="JBJDQH010000010">
    <property type="protein sequence ID" value="MFK4268901.1"/>
    <property type="molecule type" value="Genomic_DNA"/>
</dbReference>
<reference evidence="5 6" key="1">
    <citation type="submission" date="2024-11" db="EMBL/GenBank/DDBJ databases">
        <title>The Natural Products Discovery Center: Release of the First 8490 Sequenced Strains for Exploring Actinobacteria Biosynthetic Diversity.</title>
        <authorList>
            <person name="Kalkreuter E."/>
            <person name="Kautsar S.A."/>
            <person name="Yang D."/>
            <person name="Bader C.D."/>
            <person name="Teijaro C.N."/>
            <person name="Fluegel L."/>
            <person name="Davis C.M."/>
            <person name="Simpson J.R."/>
            <person name="Lauterbach L."/>
            <person name="Steele A.D."/>
            <person name="Gui C."/>
            <person name="Meng S."/>
            <person name="Li G."/>
            <person name="Viehrig K."/>
            <person name="Ye F."/>
            <person name="Su P."/>
            <person name="Kiefer A.F."/>
            <person name="Nichols A."/>
            <person name="Cepeda A.J."/>
            <person name="Yan W."/>
            <person name="Fan B."/>
            <person name="Jiang Y."/>
            <person name="Adhikari A."/>
            <person name="Zheng C.-J."/>
            <person name="Schuster L."/>
            <person name="Cowan T.M."/>
            <person name="Smanski M.J."/>
            <person name="Chevrette M.G."/>
            <person name="De Carvalho L.P.S."/>
            <person name="Shen B."/>
        </authorList>
    </citation>
    <scope>NUCLEOTIDE SEQUENCE [LARGE SCALE GENOMIC DNA]</scope>
    <source>
        <strain evidence="5 6">NPDC020863</strain>
    </source>
</reference>
<gene>
    <name evidence="5" type="ORF">ACI2L5_28760</name>
</gene>
<keyword evidence="2" id="KW-0560">Oxidoreductase</keyword>
<evidence type="ECO:0000313" key="6">
    <source>
        <dbReference type="Proteomes" id="UP001620295"/>
    </source>
</evidence>
<dbReference type="PANTHER" id="PTHR48105">
    <property type="entry name" value="THIOREDOXIN REDUCTASE 1-RELATED-RELATED"/>
    <property type="match status" value="1"/>
</dbReference>
<dbReference type="RefSeq" id="WP_404747477.1">
    <property type="nucleotide sequence ID" value="NZ_JBJDQH010000010.1"/>
</dbReference>
<comment type="catalytic activity">
    <reaction evidence="3">
        <text>[thioredoxin]-dithiol + NADP(+) = [thioredoxin]-disulfide + NADPH + H(+)</text>
        <dbReference type="Rhea" id="RHEA:20345"/>
        <dbReference type="Rhea" id="RHEA-COMP:10698"/>
        <dbReference type="Rhea" id="RHEA-COMP:10700"/>
        <dbReference type="ChEBI" id="CHEBI:15378"/>
        <dbReference type="ChEBI" id="CHEBI:29950"/>
        <dbReference type="ChEBI" id="CHEBI:50058"/>
        <dbReference type="ChEBI" id="CHEBI:57783"/>
        <dbReference type="ChEBI" id="CHEBI:58349"/>
        <dbReference type="EC" id="1.8.1.9"/>
    </reaction>
</comment>
<name>A0ABW8LXG4_9ACTN</name>
<protein>
    <submittedName>
        <fullName evidence="5">NAD(P)/FAD-dependent oxidoreductase</fullName>
    </submittedName>
</protein>
<dbReference type="Gene3D" id="3.50.50.60">
    <property type="entry name" value="FAD/NAD(P)-binding domain"/>
    <property type="match status" value="2"/>
</dbReference>
<evidence type="ECO:0000256" key="1">
    <source>
        <dbReference type="ARBA" id="ARBA00022630"/>
    </source>
</evidence>
<evidence type="ECO:0000259" key="4">
    <source>
        <dbReference type="Pfam" id="PF07992"/>
    </source>
</evidence>
<dbReference type="InterPro" id="IPR050097">
    <property type="entry name" value="Ferredoxin-NADP_redctase_2"/>
</dbReference>
<accession>A0ABW8LXG4</accession>